<dbReference type="GO" id="GO:0016887">
    <property type="term" value="F:ATP hydrolysis activity"/>
    <property type="evidence" value="ECO:0007669"/>
    <property type="project" value="RHEA"/>
</dbReference>
<feature type="domain" description="UvrD-like helicase C-terminal" evidence="13">
    <location>
        <begin position="301"/>
        <end position="554"/>
    </location>
</feature>
<evidence type="ECO:0000256" key="2">
    <source>
        <dbReference type="ARBA" id="ARBA00022741"/>
    </source>
</evidence>
<dbReference type="InterPro" id="IPR000212">
    <property type="entry name" value="DNA_helicase_UvrD/REP"/>
</dbReference>
<sequence>MSRILNDLDQYQQLAVVQTDGPVLILAGAGSGKTRVLTYKVAYLIAKGIKPSEIIAVTFTNKAANEMKERVRKLIVNSKLLIDKKDQNHSLLTIHDLPYVGTFHAFCAKVLRVDGKYIGIPSGYLIYDSDDSLTLVKRIMKDANISTKIYKPSSIRAAISSAKNEMVDNIAYRDIARSPFGKTVLEVYEIYQKELQTIGACDFDDLLLKTVGLFEKVPQILEKYSSKYKYVLVDEYQDVNTVQYILTKQLASKYGNLTVVGDASQAIYSFRGANFRNILNFENDFLNAKVFNLEQNYRSTKNILTAANSIISKNTSHPVLNLWTKKQVGERISIYNAQNEIDEANFILERIVTSSKPLSNFAVLYRTNAQSRNIEEAFLHGNIPYRIYGGIRFYERKEIKDVLAYLRLIANPADSISRTRIEKLGKGRLKKFEELKQKIDINVIASEAKQSRKKDRHVESDSTRDDKSSLKPLELIGKVLEATEYLKLIDDGTEQGLQRVENVKELKSVASEFENLSTLLENIALMEGKVAPEGSFEEKGKNFVTLMTLHAAKGLEFENVFIVGMEEGLFPHSRSMLDPAEIEEERRLAYVGMTRAKQKLYLSYASQRLYFGSKSANLVSRFIVDIPEELISAI</sequence>
<keyword evidence="3 11" id="KW-0378">Hydrolase</keyword>
<dbReference type="PROSITE" id="PS51217">
    <property type="entry name" value="UVRD_HELICASE_CTER"/>
    <property type="match status" value="1"/>
</dbReference>
<comment type="catalytic activity">
    <reaction evidence="10">
        <text>ATP + H2O = ADP + phosphate + H(+)</text>
        <dbReference type="Rhea" id="RHEA:13065"/>
        <dbReference type="ChEBI" id="CHEBI:15377"/>
        <dbReference type="ChEBI" id="CHEBI:15378"/>
        <dbReference type="ChEBI" id="CHEBI:30616"/>
        <dbReference type="ChEBI" id="CHEBI:43474"/>
        <dbReference type="ChEBI" id="CHEBI:456216"/>
        <dbReference type="EC" id="5.6.2.4"/>
    </reaction>
</comment>
<evidence type="ECO:0000259" key="13">
    <source>
        <dbReference type="PROSITE" id="PS51217"/>
    </source>
</evidence>
<evidence type="ECO:0000256" key="7">
    <source>
        <dbReference type="ARBA" id="ARBA00023235"/>
    </source>
</evidence>
<keyword evidence="5 11" id="KW-0067">ATP-binding</keyword>
<dbReference type="EMBL" id="MFBD01000018">
    <property type="protein sequence ID" value="OGD88760.1"/>
    <property type="molecule type" value="Genomic_DNA"/>
</dbReference>
<evidence type="ECO:0000256" key="3">
    <source>
        <dbReference type="ARBA" id="ARBA00022801"/>
    </source>
</evidence>
<dbReference type="SUPFAM" id="SSF52540">
    <property type="entry name" value="P-loop containing nucleoside triphosphate hydrolases"/>
    <property type="match status" value="1"/>
</dbReference>
<evidence type="ECO:0000256" key="5">
    <source>
        <dbReference type="ARBA" id="ARBA00022840"/>
    </source>
</evidence>
<evidence type="ECO:0000256" key="10">
    <source>
        <dbReference type="ARBA" id="ARBA00048988"/>
    </source>
</evidence>
<organism evidence="14 15">
    <name type="scientific">Candidatus Curtissbacteria bacterium RIFCSPHIGHO2_02_FULL_40_16b</name>
    <dbReference type="NCBI Taxonomy" id="1797714"/>
    <lineage>
        <taxon>Bacteria</taxon>
        <taxon>Candidatus Curtissiibacteriota</taxon>
    </lineage>
</organism>
<dbReference type="GO" id="GO:0000725">
    <property type="term" value="P:recombinational repair"/>
    <property type="evidence" value="ECO:0007669"/>
    <property type="project" value="TreeGrafter"/>
</dbReference>
<evidence type="ECO:0000256" key="9">
    <source>
        <dbReference type="ARBA" id="ARBA00034808"/>
    </source>
</evidence>
<keyword evidence="6" id="KW-0238">DNA-binding</keyword>
<protein>
    <recommendedName>
        <fullName evidence="9">DNA 3'-5' helicase</fullName>
        <ecNumber evidence="9">5.6.2.4</ecNumber>
    </recommendedName>
</protein>
<dbReference type="InterPro" id="IPR027417">
    <property type="entry name" value="P-loop_NTPase"/>
</dbReference>
<comment type="similarity">
    <text evidence="1">Belongs to the helicase family. UvrD subfamily.</text>
</comment>
<comment type="caution">
    <text evidence="14">The sequence shown here is derived from an EMBL/GenBank/DDBJ whole genome shotgun (WGS) entry which is preliminary data.</text>
</comment>
<dbReference type="GO" id="GO:0005524">
    <property type="term" value="F:ATP binding"/>
    <property type="evidence" value="ECO:0007669"/>
    <property type="project" value="UniProtKB-UniRule"/>
</dbReference>
<evidence type="ECO:0000313" key="15">
    <source>
        <dbReference type="Proteomes" id="UP000177369"/>
    </source>
</evidence>
<keyword evidence="2 11" id="KW-0547">Nucleotide-binding</keyword>
<keyword evidence="4 11" id="KW-0347">Helicase</keyword>
<feature type="domain" description="UvrD-like helicase ATP-binding" evidence="12">
    <location>
        <begin position="6"/>
        <end position="300"/>
    </location>
</feature>
<dbReference type="GO" id="GO:0043138">
    <property type="term" value="F:3'-5' DNA helicase activity"/>
    <property type="evidence" value="ECO:0007669"/>
    <property type="project" value="UniProtKB-EC"/>
</dbReference>
<dbReference type="FunFam" id="1.10.10.160:FF:000001">
    <property type="entry name" value="ATP-dependent DNA helicase"/>
    <property type="match status" value="1"/>
</dbReference>
<evidence type="ECO:0000259" key="12">
    <source>
        <dbReference type="PROSITE" id="PS51198"/>
    </source>
</evidence>
<evidence type="ECO:0000256" key="6">
    <source>
        <dbReference type="ARBA" id="ARBA00023125"/>
    </source>
</evidence>
<keyword evidence="7" id="KW-0413">Isomerase</keyword>
<dbReference type="GO" id="GO:0033202">
    <property type="term" value="C:DNA helicase complex"/>
    <property type="evidence" value="ECO:0007669"/>
    <property type="project" value="TreeGrafter"/>
</dbReference>
<evidence type="ECO:0000256" key="8">
    <source>
        <dbReference type="ARBA" id="ARBA00034617"/>
    </source>
</evidence>
<dbReference type="GO" id="GO:0003677">
    <property type="term" value="F:DNA binding"/>
    <property type="evidence" value="ECO:0007669"/>
    <property type="project" value="UniProtKB-KW"/>
</dbReference>
<dbReference type="Gene3D" id="1.10.486.10">
    <property type="entry name" value="PCRA, domain 4"/>
    <property type="match status" value="1"/>
</dbReference>
<dbReference type="Gene3D" id="1.10.10.160">
    <property type="match status" value="1"/>
</dbReference>
<evidence type="ECO:0000256" key="1">
    <source>
        <dbReference type="ARBA" id="ARBA00009922"/>
    </source>
</evidence>
<dbReference type="GO" id="GO:0005829">
    <property type="term" value="C:cytosol"/>
    <property type="evidence" value="ECO:0007669"/>
    <property type="project" value="TreeGrafter"/>
</dbReference>
<dbReference type="GO" id="GO:0009314">
    <property type="term" value="P:response to radiation"/>
    <property type="evidence" value="ECO:0007669"/>
    <property type="project" value="UniProtKB-ARBA"/>
</dbReference>
<dbReference type="PROSITE" id="PS51198">
    <property type="entry name" value="UVRD_HELICASE_ATP_BIND"/>
    <property type="match status" value="1"/>
</dbReference>
<dbReference type="CDD" id="cd18807">
    <property type="entry name" value="SF1_C_UvrD"/>
    <property type="match status" value="1"/>
</dbReference>
<dbReference type="PANTHER" id="PTHR11070:SF2">
    <property type="entry name" value="ATP-DEPENDENT DNA HELICASE SRS2"/>
    <property type="match status" value="1"/>
</dbReference>
<dbReference type="Pfam" id="PF00580">
    <property type="entry name" value="UvrD-helicase"/>
    <property type="match status" value="1"/>
</dbReference>
<accession>A0A1F5GA90</accession>
<dbReference type="PANTHER" id="PTHR11070">
    <property type="entry name" value="UVRD / RECB / PCRA DNA HELICASE FAMILY MEMBER"/>
    <property type="match status" value="1"/>
</dbReference>
<dbReference type="Gene3D" id="3.40.50.300">
    <property type="entry name" value="P-loop containing nucleotide triphosphate hydrolases"/>
    <property type="match status" value="2"/>
</dbReference>
<feature type="binding site" evidence="11">
    <location>
        <begin position="27"/>
        <end position="34"/>
    </location>
    <ligand>
        <name>ATP</name>
        <dbReference type="ChEBI" id="CHEBI:30616"/>
    </ligand>
</feature>
<dbReference type="Pfam" id="PF13361">
    <property type="entry name" value="UvrD_C"/>
    <property type="match status" value="1"/>
</dbReference>
<dbReference type="STRING" id="1797714.A3D04_04350"/>
<evidence type="ECO:0000313" key="14">
    <source>
        <dbReference type="EMBL" id="OGD88760.1"/>
    </source>
</evidence>
<dbReference type="InterPro" id="IPR013986">
    <property type="entry name" value="DExx_box_DNA_helicase_dom_sf"/>
</dbReference>
<gene>
    <name evidence="14" type="ORF">A3D04_04350</name>
</gene>
<reference evidence="14 15" key="1">
    <citation type="journal article" date="2016" name="Nat. Commun.">
        <title>Thousands of microbial genomes shed light on interconnected biogeochemical processes in an aquifer system.</title>
        <authorList>
            <person name="Anantharaman K."/>
            <person name="Brown C.T."/>
            <person name="Hug L.A."/>
            <person name="Sharon I."/>
            <person name="Castelle C.J."/>
            <person name="Probst A.J."/>
            <person name="Thomas B.C."/>
            <person name="Singh A."/>
            <person name="Wilkins M.J."/>
            <person name="Karaoz U."/>
            <person name="Brodie E.L."/>
            <person name="Williams K.H."/>
            <person name="Hubbard S.S."/>
            <person name="Banfield J.F."/>
        </authorList>
    </citation>
    <scope>NUCLEOTIDE SEQUENCE [LARGE SCALE GENOMIC DNA]</scope>
</reference>
<evidence type="ECO:0000256" key="11">
    <source>
        <dbReference type="PROSITE-ProRule" id="PRU00560"/>
    </source>
</evidence>
<dbReference type="InterPro" id="IPR014017">
    <property type="entry name" value="DNA_helicase_UvrD-like_C"/>
</dbReference>
<dbReference type="AlphaFoldDB" id="A0A1F5GA90"/>
<dbReference type="InterPro" id="IPR014016">
    <property type="entry name" value="UvrD-like_ATP-bd"/>
</dbReference>
<proteinExistence type="inferred from homology"/>
<name>A0A1F5GA90_9BACT</name>
<dbReference type="CDD" id="cd17932">
    <property type="entry name" value="DEXQc_UvrD"/>
    <property type="match status" value="1"/>
</dbReference>
<evidence type="ECO:0000256" key="4">
    <source>
        <dbReference type="ARBA" id="ARBA00022806"/>
    </source>
</evidence>
<dbReference type="Proteomes" id="UP000177369">
    <property type="component" value="Unassembled WGS sequence"/>
</dbReference>
<comment type="catalytic activity">
    <reaction evidence="8">
        <text>Couples ATP hydrolysis with the unwinding of duplex DNA by translocating in the 3'-5' direction.</text>
        <dbReference type="EC" id="5.6.2.4"/>
    </reaction>
</comment>
<dbReference type="EC" id="5.6.2.4" evidence="9"/>